<dbReference type="EMBL" id="NSJV01000698">
    <property type="protein sequence ID" value="PAU44206.1"/>
    <property type="molecule type" value="Genomic_DNA"/>
</dbReference>
<comment type="caution">
    <text evidence="1">The sequence shown here is derived from an EMBL/GenBank/DDBJ whole genome shotgun (WGS) entry which is preliminary data.</text>
</comment>
<evidence type="ECO:0000313" key="2">
    <source>
        <dbReference type="Proteomes" id="UP000218944"/>
    </source>
</evidence>
<keyword evidence="2" id="KW-1185">Reference proteome</keyword>
<sequence>MDENEKHAFPVNPWFLESDKLTLGGLTYEGIKKITTVDGKEKSVLKFTADSVSIGDLHQIVNSRDKQHHVAGRGTTSTIRGGQVTMYTESLKGKLLGLLPADYSATSPPPMIPGVKLPVPIFFTGVKIRQGGQFGGTLHIPNLHLYITEGTYPQ</sequence>
<protein>
    <submittedName>
        <fullName evidence="1">Uncharacterized protein</fullName>
    </submittedName>
</protein>
<proteinExistence type="predicted"/>
<dbReference type="Proteomes" id="UP000218944">
    <property type="component" value="Unassembled WGS sequence"/>
</dbReference>
<reference evidence="1 2" key="1">
    <citation type="submission" date="2017-08" db="EMBL/GenBank/DDBJ databases">
        <title>Genome sequence of Streptomyces albireticuli NRRL B-1670.</title>
        <authorList>
            <person name="Graham D.E."/>
            <person name="Mahan K.M."/>
            <person name="Klingeman D.M."/>
            <person name="Hettich R.L."/>
            <person name="Parry R.J."/>
            <person name="Spain J.C."/>
        </authorList>
    </citation>
    <scope>NUCLEOTIDE SEQUENCE [LARGE SCALE GENOMIC DNA]</scope>
    <source>
        <strain evidence="1 2">NRRL B-1670</strain>
    </source>
</reference>
<organism evidence="1 2">
    <name type="scientific">Streptomyces albireticuli</name>
    <dbReference type="NCBI Taxonomy" id="1940"/>
    <lineage>
        <taxon>Bacteria</taxon>
        <taxon>Bacillati</taxon>
        <taxon>Actinomycetota</taxon>
        <taxon>Actinomycetes</taxon>
        <taxon>Kitasatosporales</taxon>
        <taxon>Streptomycetaceae</taxon>
        <taxon>Streptomyces</taxon>
    </lineage>
</organism>
<dbReference type="AlphaFoldDB" id="A0A2A2CYG1"/>
<accession>A0A2A2CYG1</accession>
<evidence type="ECO:0000313" key="1">
    <source>
        <dbReference type="EMBL" id="PAU44206.1"/>
    </source>
</evidence>
<gene>
    <name evidence="1" type="ORF">CK936_36205</name>
</gene>
<name>A0A2A2CYG1_9ACTN</name>